<keyword evidence="6 9" id="KW-1133">Transmembrane helix</keyword>
<gene>
    <name evidence="11" type="ORF">BC008_35575</name>
</gene>
<evidence type="ECO:0000256" key="3">
    <source>
        <dbReference type="ARBA" id="ARBA00022475"/>
    </source>
</evidence>
<evidence type="ECO:0000313" key="12">
    <source>
        <dbReference type="Proteomes" id="UP000053372"/>
    </source>
</evidence>
<evidence type="ECO:0000256" key="5">
    <source>
        <dbReference type="ARBA" id="ARBA00022692"/>
    </source>
</evidence>
<keyword evidence="3" id="KW-1003">Cell membrane</keyword>
<dbReference type="EMBL" id="LMTZ01000024">
    <property type="protein sequence ID" value="KST69444.1"/>
    <property type="molecule type" value="Genomic_DNA"/>
</dbReference>
<keyword evidence="4" id="KW-0997">Cell inner membrane</keyword>
<evidence type="ECO:0000259" key="10">
    <source>
        <dbReference type="Pfam" id="PF04290"/>
    </source>
</evidence>
<dbReference type="PANTHER" id="PTHR35011:SF4">
    <property type="entry name" value="SLL1102 PROTEIN"/>
    <property type="match status" value="1"/>
</dbReference>
<evidence type="ECO:0000256" key="9">
    <source>
        <dbReference type="SAM" id="Phobius"/>
    </source>
</evidence>
<evidence type="ECO:0000256" key="8">
    <source>
        <dbReference type="ARBA" id="ARBA00038436"/>
    </source>
</evidence>
<comment type="similarity">
    <text evidence="8">Belongs to the TRAP transporter small permease family.</text>
</comment>
<evidence type="ECO:0000256" key="4">
    <source>
        <dbReference type="ARBA" id="ARBA00022519"/>
    </source>
</evidence>
<feature type="transmembrane region" description="Helical" evidence="9">
    <location>
        <begin position="58"/>
        <end position="75"/>
    </location>
</feature>
<sequence>MEQLLKISRLIDGFNQRIGKWSSWLVLVMIIIGTWNVVGRRLGQLIGTNLSSNAYIEAQWYLFDLIFFLGAAYVLNNNGHVRVDIFYSKFNRRQKAIADLLGTILFLLPFCIWTIIFSWDGIITSWQILEQSPDPNGLPRYPIKSLIIVGFSLLILQGISQAIKSVAIITGRIEAQEEENGN</sequence>
<dbReference type="RefSeq" id="WP_027845725.1">
    <property type="nucleotide sequence ID" value="NZ_LMTZ01000024.1"/>
</dbReference>
<feature type="transmembrane region" description="Helical" evidence="9">
    <location>
        <begin position="96"/>
        <end position="119"/>
    </location>
</feature>
<evidence type="ECO:0000313" key="11">
    <source>
        <dbReference type="EMBL" id="KST69444.1"/>
    </source>
</evidence>
<dbReference type="PANTHER" id="PTHR35011">
    <property type="entry name" value="2,3-DIKETO-L-GULONATE TRAP TRANSPORTER SMALL PERMEASE PROTEIN YIAM"/>
    <property type="match status" value="1"/>
</dbReference>
<dbReference type="Proteomes" id="UP000053372">
    <property type="component" value="Unassembled WGS sequence"/>
</dbReference>
<evidence type="ECO:0000256" key="2">
    <source>
        <dbReference type="ARBA" id="ARBA00022448"/>
    </source>
</evidence>
<comment type="caution">
    <text evidence="11">The sequence shown here is derived from an EMBL/GenBank/DDBJ whole genome shotgun (WGS) entry which is preliminary data.</text>
</comment>
<keyword evidence="5 9" id="KW-0812">Transmembrane</keyword>
<feature type="domain" description="Tripartite ATP-independent periplasmic transporters DctQ component" evidence="10">
    <location>
        <begin position="29"/>
        <end position="165"/>
    </location>
</feature>
<evidence type="ECO:0000256" key="1">
    <source>
        <dbReference type="ARBA" id="ARBA00004429"/>
    </source>
</evidence>
<keyword evidence="12" id="KW-1185">Reference proteome</keyword>
<dbReference type="GO" id="GO:0005886">
    <property type="term" value="C:plasma membrane"/>
    <property type="evidence" value="ECO:0007669"/>
    <property type="project" value="UniProtKB-SubCell"/>
</dbReference>
<dbReference type="Pfam" id="PF04290">
    <property type="entry name" value="DctQ"/>
    <property type="match status" value="1"/>
</dbReference>
<keyword evidence="2" id="KW-0813">Transport</keyword>
<dbReference type="InterPro" id="IPR055348">
    <property type="entry name" value="DctQ"/>
</dbReference>
<evidence type="ECO:0000256" key="7">
    <source>
        <dbReference type="ARBA" id="ARBA00023136"/>
    </source>
</evidence>
<organism evidence="11 12">
    <name type="scientific">Mastigocoleus testarum BC008</name>
    <dbReference type="NCBI Taxonomy" id="371196"/>
    <lineage>
        <taxon>Bacteria</taxon>
        <taxon>Bacillati</taxon>
        <taxon>Cyanobacteriota</taxon>
        <taxon>Cyanophyceae</taxon>
        <taxon>Nostocales</taxon>
        <taxon>Hapalosiphonaceae</taxon>
        <taxon>Mastigocoleus</taxon>
    </lineage>
</organism>
<dbReference type="AlphaFoldDB" id="A0A0V7ZXZ1"/>
<keyword evidence="7 9" id="KW-0472">Membrane</keyword>
<comment type="subcellular location">
    <subcellularLocation>
        <location evidence="1">Cell inner membrane</location>
        <topology evidence="1">Multi-pass membrane protein</topology>
    </subcellularLocation>
</comment>
<feature type="transmembrane region" description="Helical" evidence="9">
    <location>
        <begin position="139"/>
        <end position="156"/>
    </location>
</feature>
<evidence type="ECO:0000256" key="6">
    <source>
        <dbReference type="ARBA" id="ARBA00022989"/>
    </source>
</evidence>
<protein>
    <submittedName>
        <fullName evidence="11">C4-dicarboxylate ABC transporter substrate-binding protein</fullName>
    </submittedName>
</protein>
<feature type="transmembrane region" description="Helical" evidence="9">
    <location>
        <begin position="21"/>
        <end position="38"/>
    </location>
</feature>
<reference evidence="11 12" key="1">
    <citation type="journal article" date="2015" name="Genome Announc.">
        <title>Draft Genome of the Euendolithic (true boring) Cyanobacterium Mastigocoleus testarum strain BC008.</title>
        <authorList>
            <person name="Guida B.S."/>
            <person name="Garcia-Pichel F."/>
        </authorList>
    </citation>
    <scope>NUCLEOTIDE SEQUENCE [LARGE SCALE GENOMIC DNA]</scope>
    <source>
        <strain evidence="11 12">BC008</strain>
    </source>
</reference>
<accession>A0A0V7ZXZ1</accession>
<proteinExistence type="inferred from homology"/>
<name>A0A0V7ZXZ1_9CYAN</name>
<dbReference type="InterPro" id="IPR007387">
    <property type="entry name" value="TRAP_DctQ"/>
</dbReference>